<evidence type="ECO:0000256" key="1">
    <source>
        <dbReference type="ARBA" id="ARBA00004328"/>
    </source>
</evidence>
<dbReference type="Proteomes" id="UP000014725">
    <property type="component" value="Segment"/>
</dbReference>
<reference evidence="4" key="2">
    <citation type="submission" date="2013-03" db="EMBL/GenBank/DDBJ databases">
        <title>The Cellulophaga phages: a novel, diverse, and globally ubiquitous model system.</title>
        <authorList>
            <person name="Holmfeldt K."/>
            <person name="Solonenko N."/>
            <person name="Shah M."/>
            <person name="Corrier K."/>
            <person name="Riemann L."/>
            <person name="VerBerkmoes N.C."/>
            <person name="Sullivan M.B."/>
        </authorList>
    </citation>
    <scope>NUCLEOTIDE SEQUENCE [LARGE SCALE GENOMIC DNA]</scope>
</reference>
<proteinExistence type="predicted"/>
<dbReference type="EMBL" id="KC821624">
    <property type="protein sequence ID" value="AGO48975.1"/>
    <property type="molecule type" value="Genomic_DNA"/>
</dbReference>
<name>S0A2E4_9CAUD</name>
<dbReference type="InterPro" id="IPR011050">
    <property type="entry name" value="Pectin_lyase_fold/virulence"/>
</dbReference>
<evidence type="ECO:0000313" key="3">
    <source>
        <dbReference type="EMBL" id="AGO48975.1"/>
    </source>
</evidence>
<dbReference type="GO" id="GO:0051701">
    <property type="term" value="P:biological process involved in interaction with host"/>
    <property type="evidence" value="ECO:0007669"/>
    <property type="project" value="UniProtKB-ARBA"/>
</dbReference>
<evidence type="ECO:0000256" key="2">
    <source>
        <dbReference type="ARBA" id="ARBA00022844"/>
    </source>
</evidence>
<dbReference type="SUPFAM" id="SSF51126">
    <property type="entry name" value="Pectin lyase-like"/>
    <property type="match status" value="1"/>
</dbReference>
<comment type="subcellular location">
    <subcellularLocation>
        <location evidence="1">Virion</location>
    </subcellularLocation>
</comment>
<gene>
    <name evidence="3" type="ORF">Phi14:2_gp097</name>
</gene>
<organism evidence="3 4">
    <name type="scientific">Cellulophaga phage phi14:2</name>
    <dbReference type="NCBI Taxonomy" id="1327990"/>
    <lineage>
        <taxon>Viruses</taxon>
        <taxon>Duplodnaviria</taxon>
        <taxon>Heunggongvirae</taxon>
        <taxon>Uroviricota</taxon>
        <taxon>Caudoviricetes</taxon>
        <taxon>Crassvirales</taxon>
        <taxon>Steigviridae</taxon>
        <taxon>Asinivirinae</taxon>
        <taxon>Akihdevirus</taxon>
        <taxon>Akihdevirus balticus</taxon>
    </lineage>
</organism>
<dbReference type="SUPFAM" id="SSF69349">
    <property type="entry name" value="Phage fibre proteins"/>
    <property type="match status" value="1"/>
</dbReference>
<accession>S0A2E4</accession>
<protein>
    <submittedName>
        <fullName evidence="3">Tail protein</fullName>
    </submittedName>
</protein>
<keyword evidence="2" id="KW-0946">Virion</keyword>
<dbReference type="GO" id="GO:0019058">
    <property type="term" value="P:viral life cycle"/>
    <property type="evidence" value="ECO:0007669"/>
    <property type="project" value="UniProtKB-ARBA"/>
</dbReference>
<sequence>MSEFKITKIQVKRANAATWTSQNPFLDDGEFGFERDTNKLKIGNRDVPSRWNDLPYLSTGSGSGDSGFTEEQIQDIVNTLVVAGPGISKVYDDSLNRLTLSITDEVFTTSEKNKLSNIEPGAQVNPSTGDIIDGIDNTLGSTAWKSKLTTEEVQDIMATSLIGGTQTNISVTYNDSNNTFDFFVSANGGGGGVSQEEVEDIVDGLIQTGNGISKIYNDASGTLTISLSGENFTTSEKNKLSGIEAGASADQSPAEIKAAYESSLDTNAFTDAEKTKLGNVPDDQSTINSDIESRTLANDAKVSYPGDQDISGIATNASAIATLDTNKLESTDLKTINGESIVGSGDIEIISGSNEYNNIFRDSSDSGLTGAINGTNTSFTVSNGSYNPGTLNVFVEGQLFTAGHGVIETTPATGVFTFENAPETGTSLYVTYQVGNTVTDIVDGSIIESKLSSDVISNFKNTPNGYVSPREYNSIMDGVTDDRDTFESTLIAARAVGKRVIVDRDIFLDVSETSSSIILESGDWIEGINGANIIVNNLLTPAFLMVLTSNITFKNINIVYDQTYDATVSGSTEDSNNFISFLNNYLVSNRGITLTNSNFGWTGRSSLRYTFMIDACEDILFDNVTVKSKGETADKFMIGAFKLKWEWAKNSTITSNVGDTSICKNITFKDIILDGYIMGIQGVVDGFKVDNFKAYRYSDVQTASGTEIGGTAFWMAPPHLFYLNTDASPLYNTQNVEIRNTIDYGILVGSNDHRSETSGYCTSLKMINTVTNVYVDNYTSLRRDGLGEIQDMSNATYKNIYSESEIGIFDSSVGFNAFRFLGTIENVHFENVTLKDKSTYLEIYPLDLASGNNSSMTNFNVIIEGELNTDIYGCYGISGSNNKITNSFLKIGNHTSTQDFRGVIYHDNTALLSGANNHYEVIVQGWRDLGSIPSSTRPRVLLASALNPNNNYAKLVDISNNYVAEQVNGVLTGTLIKSEIVTLGTGTSQALSMVIPTGFALDKVVSETITALNSGTNVTIGTDTTTNKANLIANVYETTGKVDFNINENSHYSGNRSIYINSDTDFASSGVIKVTIELKRYSETSFSKSDNVIANVTDNSVTTSKIVDANVSLAKLSPSVQSTLNQAILSYETLEENEILVVKSDGTIEGVPNFTFTGALLQVGSTASGIYSQLGDNTFSFARNADSSIRQIGGADINFQTQNSSASNTTRLKIEGGSDNGFVELYNSTLKKNTLDTAPANSSATGTAGEVRFTATGVYICIATNSWINGAGTTF</sequence>
<dbReference type="GO" id="GO:0044423">
    <property type="term" value="C:virion component"/>
    <property type="evidence" value="ECO:0007669"/>
    <property type="project" value="UniProtKB-KW"/>
</dbReference>
<keyword evidence="4" id="KW-1185">Reference proteome</keyword>
<evidence type="ECO:0000313" key="4">
    <source>
        <dbReference type="Proteomes" id="UP000014725"/>
    </source>
</evidence>
<dbReference type="KEGG" id="vg:16797439"/>
<dbReference type="GeneID" id="16797439"/>
<reference evidence="3 4" key="1">
    <citation type="journal article" date="2013" name="Proc. Natl. Acad. Sci. U.S.A.">
        <title>Twelve previously unknown phage genera are ubiquitous in global oceans.</title>
        <authorList>
            <person name="Holmfeldt K."/>
            <person name="Solonenko N."/>
            <person name="Shah M."/>
            <person name="Corrier K."/>
            <person name="Riemann L."/>
            <person name="Verberkmoes N.C."/>
            <person name="Sullivan M.B."/>
        </authorList>
    </citation>
    <scope>NUCLEOTIDE SEQUENCE [LARGE SCALE GENOMIC DNA]</scope>
    <source>
        <strain evidence="3">Phi14:2</strain>
    </source>
</reference>